<evidence type="ECO:0000313" key="1">
    <source>
        <dbReference type="EMBL" id="MBW0537199.1"/>
    </source>
</evidence>
<sequence>MKRLQGRGPSLYLNIKTQKSERSYKMGKSFVAPLTIIRLLGKNAVEVRLTKEFSRKHPIFSVSLAKQYHQLDDEIFRRRKKITMNEKLLEEDDTPGPVKKIIKARKIRINWKDNRQ</sequence>
<evidence type="ECO:0000313" key="2">
    <source>
        <dbReference type="Proteomes" id="UP000765509"/>
    </source>
</evidence>
<accession>A0A9Q3FDY9</accession>
<reference evidence="1" key="1">
    <citation type="submission" date="2021-03" db="EMBL/GenBank/DDBJ databases">
        <title>Draft genome sequence of rust myrtle Austropuccinia psidii MF-1, a brazilian biotype.</title>
        <authorList>
            <person name="Quecine M.C."/>
            <person name="Pachon D.M.R."/>
            <person name="Bonatelli M.L."/>
            <person name="Correr F.H."/>
            <person name="Franceschini L.M."/>
            <person name="Leite T.F."/>
            <person name="Margarido G.R.A."/>
            <person name="Almeida C.A."/>
            <person name="Ferrarezi J.A."/>
            <person name="Labate C.A."/>
        </authorList>
    </citation>
    <scope>NUCLEOTIDE SEQUENCE</scope>
    <source>
        <strain evidence="1">MF-1</strain>
    </source>
</reference>
<comment type="caution">
    <text evidence="1">The sequence shown here is derived from an EMBL/GenBank/DDBJ whole genome shotgun (WGS) entry which is preliminary data.</text>
</comment>
<dbReference type="EMBL" id="AVOT02041826">
    <property type="protein sequence ID" value="MBW0537199.1"/>
    <property type="molecule type" value="Genomic_DNA"/>
</dbReference>
<proteinExistence type="predicted"/>
<protein>
    <submittedName>
        <fullName evidence="1">Uncharacterized protein</fullName>
    </submittedName>
</protein>
<keyword evidence="2" id="KW-1185">Reference proteome</keyword>
<organism evidence="1 2">
    <name type="scientific">Austropuccinia psidii MF-1</name>
    <dbReference type="NCBI Taxonomy" id="1389203"/>
    <lineage>
        <taxon>Eukaryota</taxon>
        <taxon>Fungi</taxon>
        <taxon>Dikarya</taxon>
        <taxon>Basidiomycota</taxon>
        <taxon>Pucciniomycotina</taxon>
        <taxon>Pucciniomycetes</taxon>
        <taxon>Pucciniales</taxon>
        <taxon>Sphaerophragmiaceae</taxon>
        <taxon>Austropuccinia</taxon>
    </lineage>
</organism>
<gene>
    <name evidence="1" type="ORF">O181_076914</name>
</gene>
<dbReference type="AlphaFoldDB" id="A0A9Q3FDY9"/>
<name>A0A9Q3FDY9_9BASI</name>
<dbReference type="Proteomes" id="UP000765509">
    <property type="component" value="Unassembled WGS sequence"/>
</dbReference>